<evidence type="ECO:0000313" key="4">
    <source>
        <dbReference type="Proteomes" id="UP000009168"/>
    </source>
</evidence>
<dbReference type="EMBL" id="GG662770">
    <property type="protein sequence ID" value="EAR91716.2"/>
    <property type="molecule type" value="Genomic_DNA"/>
</dbReference>
<feature type="region of interest" description="Disordered" evidence="2">
    <location>
        <begin position="515"/>
        <end position="587"/>
    </location>
</feature>
<gene>
    <name evidence="3" type="ORF">TTHERM_00395890</name>
</gene>
<feature type="compositionally biased region" description="Basic and acidic residues" evidence="2">
    <location>
        <begin position="578"/>
        <end position="587"/>
    </location>
</feature>
<dbReference type="KEGG" id="tet:TTHERM_00395890"/>
<reference evidence="4" key="1">
    <citation type="journal article" date="2006" name="PLoS Biol.">
        <title>Macronuclear genome sequence of the ciliate Tetrahymena thermophila, a model eukaryote.</title>
        <authorList>
            <person name="Eisen J.A."/>
            <person name="Coyne R.S."/>
            <person name="Wu M."/>
            <person name="Wu D."/>
            <person name="Thiagarajan M."/>
            <person name="Wortman J.R."/>
            <person name="Badger J.H."/>
            <person name="Ren Q."/>
            <person name="Amedeo P."/>
            <person name="Jones K.M."/>
            <person name="Tallon L.J."/>
            <person name="Delcher A.L."/>
            <person name="Salzberg S.L."/>
            <person name="Silva J.C."/>
            <person name="Haas B.J."/>
            <person name="Majoros W.H."/>
            <person name="Farzad M."/>
            <person name="Carlton J.M."/>
            <person name="Smith R.K. Jr."/>
            <person name="Garg J."/>
            <person name="Pearlman R.E."/>
            <person name="Karrer K.M."/>
            <person name="Sun L."/>
            <person name="Manning G."/>
            <person name="Elde N.C."/>
            <person name="Turkewitz A.P."/>
            <person name="Asai D.J."/>
            <person name="Wilkes D.E."/>
            <person name="Wang Y."/>
            <person name="Cai H."/>
            <person name="Collins K."/>
            <person name="Stewart B.A."/>
            <person name="Lee S.R."/>
            <person name="Wilamowska K."/>
            <person name="Weinberg Z."/>
            <person name="Ruzzo W.L."/>
            <person name="Wloga D."/>
            <person name="Gaertig J."/>
            <person name="Frankel J."/>
            <person name="Tsao C.-C."/>
            <person name="Gorovsky M.A."/>
            <person name="Keeling P.J."/>
            <person name="Waller R.F."/>
            <person name="Patron N.J."/>
            <person name="Cherry J.M."/>
            <person name="Stover N.A."/>
            <person name="Krieger C.J."/>
            <person name="del Toro C."/>
            <person name="Ryder H.F."/>
            <person name="Williamson S.C."/>
            <person name="Barbeau R.A."/>
            <person name="Hamilton E.P."/>
            <person name="Orias E."/>
        </authorList>
    </citation>
    <scope>NUCLEOTIDE SEQUENCE [LARGE SCALE GENOMIC DNA]</scope>
    <source>
        <strain evidence="4">SB210</strain>
    </source>
</reference>
<accession>Q232W4</accession>
<feature type="region of interest" description="Disordered" evidence="2">
    <location>
        <begin position="127"/>
        <end position="147"/>
    </location>
</feature>
<feature type="compositionally biased region" description="Low complexity" evidence="2">
    <location>
        <begin position="213"/>
        <end position="231"/>
    </location>
</feature>
<evidence type="ECO:0000256" key="2">
    <source>
        <dbReference type="SAM" id="MobiDB-lite"/>
    </source>
</evidence>
<feature type="region of interest" description="Disordered" evidence="2">
    <location>
        <begin position="196"/>
        <end position="231"/>
    </location>
</feature>
<sequence length="604" mass="70428">MSTVNKKSIEWFNLPAQLYKYANCLSEYIKRKEYNNEDDFMTFQMLYFKLMDIYKYFDENKVLNNFIPEEELLAVFKRKLIRYRMHFLDLYNEFSSMLDQIVMYKKKKKMLSSINLSTIRETHTLSESSLRPLQESPNSKKEQSAAQSIQKKSIKTVLLLLTSQFKENIKKIKPIYEEIVKLTPPLTQNLHNQVQKMSLSKQNSSHQNENPKSSFASQQSNPSFNSSNFSLQSSKSQESIENIMKTLLSLAQSIKLQIREIENQTQNLSEFQEHQAKFKNSKVAFFNCIGAIEIYWMLRFDNVSDFLKTQIKQLQKGMEMFLEKLKKNAKKNETSQIISATENQKKDSQDLIKFHVQQPEISRNPSMNQSNLQENLSEGYSSHSSQELYYTAKSNQLPRYKISEQIALEEIPEEDQGKTSITNDNNFYCYQSQQSELESKDENDIQNNTLSQSYNNNEKFSLNSNFQFILKQGESSDNLFKSILSNSDINKESQIKINQNDIEYRIEQTISLNITSRESKEQNKTNTQSNQDRRQNAQQIQVNQADSQKTSSTKSQANPSNPSGMSEMMTQNQTWMNDKQRQSKKQPDDKLISIGYCLCISKIS</sequence>
<feature type="coiled-coil region" evidence="1">
    <location>
        <begin position="244"/>
        <end position="274"/>
    </location>
</feature>
<organism evidence="3 4">
    <name type="scientific">Tetrahymena thermophila (strain SB210)</name>
    <dbReference type="NCBI Taxonomy" id="312017"/>
    <lineage>
        <taxon>Eukaryota</taxon>
        <taxon>Sar</taxon>
        <taxon>Alveolata</taxon>
        <taxon>Ciliophora</taxon>
        <taxon>Intramacronucleata</taxon>
        <taxon>Oligohymenophorea</taxon>
        <taxon>Hymenostomatida</taxon>
        <taxon>Tetrahymenina</taxon>
        <taxon>Tetrahymenidae</taxon>
        <taxon>Tetrahymena</taxon>
    </lineage>
</organism>
<dbReference type="InParanoid" id="Q232W4"/>
<dbReference type="HOGENOM" id="CLU_971409_0_0_1"/>
<name>Q232W4_TETTS</name>
<proteinExistence type="predicted"/>
<feature type="compositionally biased region" description="Polar residues" evidence="2">
    <location>
        <begin position="196"/>
        <end position="212"/>
    </location>
</feature>
<dbReference type="Proteomes" id="UP000009168">
    <property type="component" value="Unassembled WGS sequence"/>
</dbReference>
<keyword evidence="1" id="KW-0175">Coiled coil</keyword>
<feature type="compositionally biased region" description="Polar residues" evidence="2">
    <location>
        <begin position="524"/>
        <end position="577"/>
    </location>
</feature>
<dbReference type="GeneID" id="7829701"/>
<evidence type="ECO:0000256" key="1">
    <source>
        <dbReference type="SAM" id="Coils"/>
    </source>
</evidence>
<dbReference type="RefSeq" id="XP_001011961.2">
    <property type="nucleotide sequence ID" value="XM_001011961.3"/>
</dbReference>
<evidence type="ECO:0000313" key="3">
    <source>
        <dbReference type="EMBL" id="EAR91716.2"/>
    </source>
</evidence>
<feature type="compositionally biased region" description="Polar residues" evidence="2">
    <location>
        <begin position="127"/>
        <end position="137"/>
    </location>
</feature>
<dbReference type="AlphaFoldDB" id="Q232W4"/>
<protein>
    <submittedName>
        <fullName evidence="3">Uncharacterized protein</fullName>
    </submittedName>
</protein>
<keyword evidence="4" id="KW-1185">Reference proteome</keyword>